<dbReference type="Proteomes" id="UP000297597">
    <property type="component" value="Unassembled WGS sequence"/>
</dbReference>
<dbReference type="AlphaFoldDB" id="A0A4Y7RY68"/>
<keyword evidence="2" id="KW-1185">Reference proteome</keyword>
<evidence type="ECO:0008006" key="3">
    <source>
        <dbReference type="Google" id="ProtNLM"/>
    </source>
</evidence>
<protein>
    <recommendedName>
        <fullName evidence="3">CopG antitoxin of type II toxin-antitoxin system</fullName>
    </recommendedName>
</protein>
<dbReference type="EMBL" id="QFFZ01000001">
    <property type="protein sequence ID" value="TEB13669.1"/>
    <property type="molecule type" value="Genomic_DNA"/>
</dbReference>
<dbReference type="Pfam" id="PF12441">
    <property type="entry name" value="CopG_antitoxin"/>
    <property type="match status" value="1"/>
</dbReference>
<dbReference type="OrthoDB" id="1809616at2"/>
<accession>A0A4Y7RY68</accession>
<evidence type="ECO:0000313" key="1">
    <source>
        <dbReference type="EMBL" id="TEB13669.1"/>
    </source>
</evidence>
<dbReference type="InterPro" id="IPR022148">
    <property type="entry name" value="CopG_antitoxin"/>
</dbReference>
<name>A0A4Y7RY68_9FIRM</name>
<reference evidence="1 2" key="1">
    <citation type="journal article" date="2018" name="Environ. Microbiol.">
        <title>Novel energy conservation strategies and behaviour of Pelotomaculum schinkii driving syntrophic propionate catabolism.</title>
        <authorList>
            <person name="Hidalgo-Ahumada C.A.P."/>
            <person name="Nobu M.K."/>
            <person name="Narihiro T."/>
            <person name="Tamaki H."/>
            <person name="Liu W.T."/>
            <person name="Kamagata Y."/>
            <person name="Stams A.J.M."/>
            <person name="Imachi H."/>
            <person name="Sousa D.Z."/>
        </authorList>
    </citation>
    <scope>NUCLEOTIDE SEQUENCE [LARGE SCALE GENOMIC DNA]</scope>
    <source>
        <strain evidence="1 2">MGP</strain>
    </source>
</reference>
<evidence type="ECO:0000313" key="2">
    <source>
        <dbReference type="Proteomes" id="UP000297597"/>
    </source>
</evidence>
<organism evidence="1 2">
    <name type="scientific">Pelotomaculum propionicicum</name>
    <dbReference type="NCBI Taxonomy" id="258475"/>
    <lineage>
        <taxon>Bacteria</taxon>
        <taxon>Bacillati</taxon>
        <taxon>Bacillota</taxon>
        <taxon>Clostridia</taxon>
        <taxon>Eubacteriales</taxon>
        <taxon>Desulfotomaculaceae</taxon>
        <taxon>Pelotomaculum</taxon>
    </lineage>
</organism>
<gene>
    <name evidence="1" type="ORF">Pmgp_00069</name>
</gene>
<comment type="caution">
    <text evidence="1">The sequence shown here is derived from an EMBL/GenBank/DDBJ whole genome shotgun (WGS) entry which is preliminary data.</text>
</comment>
<sequence>MSKKIPYFKSEEEEIKFWDEHSLSEFDDDLEEVKVECIRDNDILPVRLDHDDIQHIKKLAQKKGLTQGTLARLWIKERLIQEKKML</sequence>
<dbReference type="RefSeq" id="WP_134211984.1">
    <property type="nucleotide sequence ID" value="NZ_QFFZ01000001.1"/>
</dbReference>
<proteinExistence type="predicted"/>